<evidence type="ECO:0000313" key="3">
    <source>
        <dbReference type="Proteomes" id="UP001218218"/>
    </source>
</evidence>
<accession>A0AAD6ZN88</accession>
<comment type="caution">
    <text evidence="2">The sequence shown here is derived from an EMBL/GenBank/DDBJ whole genome shotgun (WGS) entry which is preliminary data.</text>
</comment>
<sequence length="279" mass="31240">MVRFTAYHRRHTAPERRKVAHHNPRVDNCQPFGFLQHTPVLGPDKTPPSFLVLSRLRRLVRGERLSVLTAVLHSTGLSTTYREFLLLRPEPRAPGSSTPRHSATSSSDSNEESSESEIPTPKRRRTSRPQNPRHTSRPEMAEVTDEDDTFATADDPRNYDLEEEDLPIAADEWNYDPGLEPTPAAVPRNSKRHPLVMLDDPPLLVAHFLGFRLCPVAEITNTSCSSLVEEVVQKAAEDADDEEQLENALLWISKVFGQAGRCLGRKCRGDKGKGKGRAP</sequence>
<keyword evidence="3" id="KW-1185">Reference proteome</keyword>
<evidence type="ECO:0000313" key="2">
    <source>
        <dbReference type="EMBL" id="KAJ7330488.1"/>
    </source>
</evidence>
<feature type="region of interest" description="Disordered" evidence="1">
    <location>
        <begin position="89"/>
        <end position="160"/>
    </location>
</feature>
<organism evidence="2 3">
    <name type="scientific">Mycena albidolilacea</name>
    <dbReference type="NCBI Taxonomy" id="1033008"/>
    <lineage>
        <taxon>Eukaryota</taxon>
        <taxon>Fungi</taxon>
        <taxon>Dikarya</taxon>
        <taxon>Basidiomycota</taxon>
        <taxon>Agaricomycotina</taxon>
        <taxon>Agaricomycetes</taxon>
        <taxon>Agaricomycetidae</taxon>
        <taxon>Agaricales</taxon>
        <taxon>Marasmiineae</taxon>
        <taxon>Mycenaceae</taxon>
        <taxon>Mycena</taxon>
    </lineage>
</organism>
<feature type="compositionally biased region" description="Basic residues" evidence="1">
    <location>
        <begin position="1"/>
        <end position="11"/>
    </location>
</feature>
<dbReference type="Proteomes" id="UP001218218">
    <property type="component" value="Unassembled WGS sequence"/>
</dbReference>
<protein>
    <submittedName>
        <fullName evidence="2">Uncharacterized protein</fullName>
    </submittedName>
</protein>
<feature type="region of interest" description="Disordered" evidence="1">
    <location>
        <begin position="1"/>
        <end position="24"/>
    </location>
</feature>
<evidence type="ECO:0000256" key="1">
    <source>
        <dbReference type="SAM" id="MobiDB-lite"/>
    </source>
</evidence>
<name>A0AAD6ZN88_9AGAR</name>
<dbReference type="AlphaFoldDB" id="A0AAD6ZN88"/>
<gene>
    <name evidence="2" type="ORF">DFH08DRAFT_815391</name>
</gene>
<feature type="compositionally biased region" description="Low complexity" evidence="1">
    <location>
        <begin position="96"/>
        <end position="108"/>
    </location>
</feature>
<reference evidence="2" key="1">
    <citation type="submission" date="2023-03" db="EMBL/GenBank/DDBJ databases">
        <title>Massive genome expansion in bonnet fungi (Mycena s.s.) driven by repeated elements and novel gene families across ecological guilds.</title>
        <authorList>
            <consortium name="Lawrence Berkeley National Laboratory"/>
            <person name="Harder C.B."/>
            <person name="Miyauchi S."/>
            <person name="Viragh M."/>
            <person name="Kuo A."/>
            <person name="Thoen E."/>
            <person name="Andreopoulos B."/>
            <person name="Lu D."/>
            <person name="Skrede I."/>
            <person name="Drula E."/>
            <person name="Henrissat B."/>
            <person name="Morin E."/>
            <person name="Kohler A."/>
            <person name="Barry K."/>
            <person name="LaButti K."/>
            <person name="Morin E."/>
            <person name="Salamov A."/>
            <person name="Lipzen A."/>
            <person name="Mereny Z."/>
            <person name="Hegedus B."/>
            <person name="Baldrian P."/>
            <person name="Stursova M."/>
            <person name="Weitz H."/>
            <person name="Taylor A."/>
            <person name="Grigoriev I.V."/>
            <person name="Nagy L.G."/>
            <person name="Martin F."/>
            <person name="Kauserud H."/>
        </authorList>
    </citation>
    <scope>NUCLEOTIDE SEQUENCE</scope>
    <source>
        <strain evidence="2">CBHHK002</strain>
    </source>
</reference>
<proteinExistence type="predicted"/>
<dbReference type="EMBL" id="JARIHO010000037">
    <property type="protein sequence ID" value="KAJ7330488.1"/>
    <property type="molecule type" value="Genomic_DNA"/>
</dbReference>